<dbReference type="InterPro" id="IPR012340">
    <property type="entry name" value="NA-bd_OB-fold"/>
</dbReference>
<dbReference type="SMART" id="SM00841">
    <property type="entry name" value="Elong-fact-P_C"/>
    <property type="match status" value="1"/>
</dbReference>
<protein>
    <submittedName>
        <fullName evidence="4">Mitochondrial translation elongation factor P (EF-P)</fullName>
    </submittedName>
</protein>
<dbReference type="InterPro" id="IPR020599">
    <property type="entry name" value="Transl_elong_fac_P/YeiP"/>
</dbReference>
<dbReference type="PROSITE" id="PS01275">
    <property type="entry name" value="EFP"/>
    <property type="match status" value="1"/>
</dbReference>
<proteinExistence type="inferred from homology"/>
<accession>A0A8K0AK45</accession>
<dbReference type="InterPro" id="IPR001059">
    <property type="entry name" value="Transl_elong_P/YeiP_cen"/>
</dbReference>
<gene>
    <name evidence="4" type="ORF">ANDGO_02053</name>
</gene>
<evidence type="ECO:0000259" key="3">
    <source>
        <dbReference type="SMART" id="SM01185"/>
    </source>
</evidence>
<reference evidence="4" key="1">
    <citation type="submission" date="2019-09" db="EMBL/GenBank/DDBJ databases">
        <title>The Mitochondrial Proteome of the Jakobid, Andalucia godoyi, a Protist With the Most Gene-Rich and Bacteria-Like Mitochondrial Genome.</title>
        <authorList>
            <person name="Gray M.W."/>
            <person name="Burger G."/>
            <person name="Derelle R."/>
            <person name="Klimes V."/>
            <person name="Leger M."/>
            <person name="Sarrasin M."/>
            <person name="Vlcek C."/>
            <person name="Roger A.J."/>
            <person name="Elias M."/>
            <person name="Lang B.F."/>
        </authorList>
    </citation>
    <scope>NUCLEOTIDE SEQUENCE</scope>
    <source>
        <strain evidence="4">And28</strain>
    </source>
</reference>
<dbReference type="FunFam" id="2.40.50.140:FF:000004">
    <property type="entry name" value="Elongation factor P"/>
    <property type="match status" value="1"/>
</dbReference>
<dbReference type="SUPFAM" id="SSF50104">
    <property type="entry name" value="Translation proteins SH3-like domain"/>
    <property type="match status" value="1"/>
</dbReference>
<name>A0A8K0AK45_ANDGO</name>
<comment type="similarity">
    <text evidence="1">Belongs to the elongation factor P family.</text>
</comment>
<dbReference type="Proteomes" id="UP000799049">
    <property type="component" value="Unassembled WGS sequence"/>
</dbReference>
<dbReference type="NCBIfam" id="NF001810">
    <property type="entry name" value="PRK00529.1"/>
    <property type="match status" value="1"/>
</dbReference>
<evidence type="ECO:0000313" key="4">
    <source>
        <dbReference type="EMBL" id="KAF0853031.1"/>
    </source>
</evidence>
<dbReference type="PANTHER" id="PTHR30053:SF14">
    <property type="entry name" value="TRANSLATION ELONGATION FACTOR KOW-LIKE DOMAIN-CONTAINING PROTEIN"/>
    <property type="match status" value="1"/>
</dbReference>
<organism evidence="4 5">
    <name type="scientific">Andalucia godoyi</name>
    <name type="common">Flagellate</name>
    <dbReference type="NCBI Taxonomy" id="505711"/>
    <lineage>
        <taxon>Eukaryota</taxon>
        <taxon>Discoba</taxon>
        <taxon>Jakobida</taxon>
        <taxon>Andalucina</taxon>
        <taxon>Andaluciidae</taxon>
        <taxon>Andalucia</taxon>
    </lineage>
</organism>
<feature type="domain" description="Elongation factor P C-terminal" evidence="2">
    <location>
        <begin position="158"/>
        <end position="213"/>
    </location>
</feature>
<dbReference type="SMART" id="SM01185">
    <property type="entry name" value="EFP"/>
    <property type="match status" value="1"/>
</dbReference>
<evidence type="ECO:0000259" key="2">
    <source>
        <dbReference type="SMART" id="SM00841"/>
    </source>
</evidence>
<evidence type="ECO:0000256" key="1">
    <source>
        <dbReference type="ARBA" id="ARBA00009479"/>
    </source>
</evidence>
<dbReference type="GO" id="GO:0003746">
    <property type="term" value="F:translation elongation factor activity"/>
    <property type="evidence" value="ECO:0007669"/>
    <property type="project" value="UniProtKB-KW"/>
</dbReference>
<dbReference type="Pfam" id="PF01132">
    <property type="entry name" value="EFP"/>
    <property type="match status" value="1"/>
</dbReference>
<dbReference type="Pfam" id="PF08207">
    <property type="entry name" value="EFP_N"/>
    <property type="match status" value="1"/>
</dbReference>
<dbReference type="GO" id="GO:0005829">
    <property type="term" value="C:cytosol"/>
    <property type="evidence" value="ECO:0007669"/>
    <property type="project" value="UniProtKB-ARBA"/>
</dbReference>
<dbReference type="Pfam" id="PF09285">
    <property type="entry name" value="Elong-fact-P_C"/>
    <property type="match status" value="1"/>
</dbReference>
<dbReference type="EMBL" id="VRVR01000005">
    <property type="protein sequence ID" value="KAF0853031.1"/>
    <property type="molecule type" value="Genomic_DNA"/>
</dbReference>
<evidence type="ECO:0000313" key="5">
    <source>
        <dbReference type="Proteomes" id="UP000799049"/>
    </source>
</evidence>
<dbReference type="PANTHER" id="PTHR30053">
    <property type="entry name" value="ELONGATION FACTOR P"/>
    <property type="match status" value="1"/>
</dbReference>
<dbReference type="Gene3D" id="2.30.30.30">
    <property type="match status" value="1"/>
</dbReference>
<dbReference type="AlphaFoldDB" id="A0A8K0AK45"/>
<comment type="caution">
    <text evidence="4">The sequence shown here is derived from an EMBL/GenBank/DDBJ whole genome shotgun (WGS) entry which is preliminary data.</text>
</comment>
<dbReference type="CDD" id="cd05794">
    <property type="entry name" value="S1_EF-P_repeat_2"/>
    <property type="match status" value="1"/>
</dbReference>
<dbReference type="InterPro" id="IPR013185">
    <property type="entry name" value="Transl_elong_KOW-like"/>
</dbReference>
<keyword evidence="4" id="KW-0648">Protein biosynthesis</keyword>
<dbReference type="SUPFAM" id="SSF50249">
    <property type="entry name" value="Nucleic acid-binding proteins"/>
    <property type="match status" value="2"/>
</dbReference>
<keyword evidence="4" id="KW-0251">Elongation factor</keyword>
<dbReference type="PIRSF" id="PIRSF005901">
    <property type="entry name" value="EF-P"/>
    <property type="match status" value="1"/>
</dbReference>
<sequence length="218" mass="24549">MFSSLLRSGAGLAASTCGSGRLLFSRGMKVDAINLRVGYVIQLNGKMYSVVKKQFNRTAQRAANIQLELRDLKSGLKTTDRLRTSDTVERVMMDQRRMSYLYTSDSHIVLMDPKTYDQIEVQLDILDEASRKLLTEGMELTLESTEGSPTSILLPEQLVVTVQSTDLHMKGQTQTPTYKPAVIENGLRIMVPPFIEEGERIIIKSEDLEYVGREKVDK</sequence>
<dbReference type="InterPro" id="IPR013852">
    <property type="entry name" value="Transl_elong_P/YeiP_CS"/>
</dbReference>
<feature type="domain" description="Translation elongation factor P/YeiP central" evidence="3">
    <location>
        <begin position="95"/>
        <end position="150"/>
    </location>
</feature>
<dbReference type="CDD" id="cd04470">
    <property type="entry name" value="S1_EF-P_repeat_1"/>
    <property type="match status" value="1"/>
</dbReference>
<dbReference type="InterPro" id="IPR008991">
    <property type="entry name" value="Translation_prot_SH3-like_sf"/>
</dbReference>
<keyword evidence="5" id="KW-1185">Reference proteome</keyword>
<dbReference type="InterPro" id="IPR015365">
    <property type="entry name" value="Elong-fact-P_C"/>
</dbReference>
<dbReference type="InterPro" id="IPR014722">
    <property type="entry name" value="Rib_uL2_dom2"/>
</dbReference>
<dbReference type="Gene3D" id="2.40.50.140">
    <property type="entry name" value="Nucleic acid-binding proteins"/>
    <property type="match status" value="2"/>
</dbReference>
<dbReference type="GO" id="GO:0043043">
    <property type="term" value="P:peptide biosynthetic process"/>
    <property type="evidence" value="ECO:0007669"/>
    <property type="project" value="InterPro"/>
</dbReference>
<dbReference type="OrthoDB" id="7025426at2759"/>